<proteinExistence type="predicted"/>
<dbReference type="Gene3D" id="1.20.1070.10">
    <property type="entry name" value="Rhodopsin 7-helix transmembrane proteins"/>
    <property type="match status" value="1"/>
</dbReference>
<comment type="subcellular location">
    <subcellularLocation>
        <location evidence="1">Membrane</location>
        <topology evidence="1">Multi-pass membrane protein</topology>
    </subcellularLocation>
</comment>
<sequence>MLFIHLEPESSSRVSAASGASIVTIIDDDNLITIGTVNSFTATPNCNDAEDGDLDVTCNHTTEYNFQAGTTTPVSCFCRDSGTATDVCTFSVVVATILATELETRLMDIINTISGENTTTEEVVMASEAIAELSDNEDFLEENPQRIELVISSLESVVRAGEASINVTDPAVRTINNLMNLDLDILEDGMIEGGRAVAALEGQITNFHTSDGNFSTVLDNVGVTAVKIDAGSVGSSLAYANVFPKNEIPLYDGALQEGNTRLFSDGDAIPLNRTASSISVPTTVLELLGEAGVELTAVPVTFIIYGNDVLFRPSMPTEVEEYIKEEDNSTVTERAASQIISAIIRTENTSIVKLPPGSPVITTFVSNLRVRKGRVEAQVALYYITLIGSIISGLALIGCLVIFVSLKSFRSKQPTHIHINLCLSLLGFYIAFLLSPLAVGKEIRCTVASVFIHFFSLATLAWMSAEAMNMYYLFLKAARSTVRHFIPIACLLAYGLPAVCALLVVFLDNSTDFQSASYCFIHPGYALYFGFLTEVGAMFVFNFIIFIWLICKILCRPLMVSKTAENAKRNEIIKRVRHAILFWFILGLSWIFGFFAAVDTTTLIFDYLYCFFISIQGILMFILLCVANPAFRGIFKKKDFMRTKVTTQTTTKNLTSSQLVSSSQYEIPMDSIDNPSTFATE</sequence>
<organism evidence="7 8">
    <name type="scientific">Stichopus japonicus</name>
    <name type="common">Sea cucumber</name>
    <dbReference type="NCBI Taxonomy" id="307972"/>
    <lineage>
        <taxon>Eukaryota</taxon>
        <taxon>Metazoa</taxon>
        <taxon>Echinodermata</taxon>
        <taxon>Eleutherozoa</taxon>
        <taxon>Echinozoa</taxon>
        <taxon>Holothuroidea</taxon>
        <taxon>Aspidochirotacea</taxon>
        <taxon>Aspidochirotida</taxon>
        <taxon>Stichopodidae</taxon>
        <taxon>Apostichopus</taxon>
    </lineage>
</organism>
<feature type="transmembrane region" description="Helical" evidence="5">
    <location>
        <begin position="527"/>
        <end position="555"/>
    </location>
</feature>
<evidence type="ECO:0000256" key="3">
    <source>
        <dbReference type="ARBA" id="ARBA00022989"/>
    </source>
</evidence>
<dbReference type="InterPro" id="IPR000832">
    <property type="entry name" value="GPCR_2_secretin-like"/>
</dbReference>
<dbReference type="CDD" id="cd15040">
    <property type="entry name" value="7tmB2_Adhesion"/>
    <property type="match status" value="1"/>
</dbReference>
<dbReference type="Pfam" id="PF00002">
    <property type="entry name" value="7tm_2"/>
    <property type="match status" value="1"/>
</dbReference>
<feature type="transmembrane region" description="Helical" evidence="5">
    <location>
        <begin position="604"/>
        <end position="631"/>
    </location>
</feature>
<feature type="transmembrane region" description="Helical" evidence="5">
    <location>
        <begin position="418"/>
        <end position="439"/>
    </location>
</feature>
<reference evidence="7 8" key="1">
    <citation type="journal article" date="2017" name="PLoS Biol.">
        <title>The sea cucumber genome provides insights into morphological evolution and visceral regeneration.</title>
        <authorList>
            <person name="Zhang X."/>
            <person name="Sun L."/>
            <person name="Yuan J."/>
            <person name="Sun Y."/>
            <person name="Gao Y."/>
            <person name="Zhang L."/>
            <person name="Li S."/>
            <person name="Dai H."/>
            <person name="Hamel J.F."/>
            <person name="Liu C."/>
            <person name="Yu Y."/>
            <person name="Liu S."/>
            <person name="Lin W."/>
            <person name="Guo K."/>
            <person name="Jin S."/>
            <person name="Xu P."/>
            <person name="Storey K.B."/>
            <person name="Huan P."/>
            <person name="Zhang T."/>
            <person name="Zhou Y."/>
            <person name="Zhang J."/>
            <person name="Lin C."/>
            <person name="Li X."/>
            <person name="Xing L."/>
            <person name="Huo D."/>
            <person name="Sun M."/>
            <person name="Wang L."/>
            <person name="Mercier A."/>
            <person name="Li F."/>
            <person name="Yang H."/>
            <person name="Xiang J."/>
        </authorList>
    </citation>
    <scope>NUCLEOTIDE SEQUENCE [LARGE SCALE GENOMIC DNA]</scope>
    <source>
        <strain evidence="7">Shaxun</strain>
        <tissue evidence="7">Muscle</tissue>
    </source>
</reference>
<name>A0A2G8JYA5_STIJA</name>
<accession>A0A2G8JYA5</accession>
<feature type="transmembrane region" description="Helical" evidence="5">
    <location>
        <begin position="451"/>
        <end position="473"/>
    </location>
</feature>
<keyword evidence="4 5" id="KW-0472">Membrane</keyword>
<protein>
    <submittedName>
        <fullName evidence="7">Putative G-protein coupled receptor</fullName>
    </submittedName>
</protein>
<dbReference type="PROSITE" id="PS50261">
    <property type="entry name" value="G_PROTEIN_RECEP_F2_4"/>
    <property type="match status" value="1"/>
</dbReference>
<feature type="domain" description="G-protein coupled receptors family 2 profile 2" evidence="6">
    <location>
        <begin position="381"/>
        <end position="628"/>
    </location>
</feature>
<evidence type="ECO:0000256" key="5">
    <source>
        <dbReference type="SAM" id="Phobius"/>
    </source>
</evidence>
<evidence type="ECO:0000256" key="2">
    <source>
        <dbReference type="ARBA" id="ARBA00022692"/>
    </source>
</evidence>
<dbReference type="GO" id="GO:0016020">
    <property type="term" value="C:membrane"/>
    <property type="evidence" value="ECO:0007669"/>
    <property type="project" value="UniProtKB-SubCell"/>
</dbReference>
<dbReference type="PANTHER" id="PTHR47767">
    <property type="entry name" value="ADHESION G PROTEIN-COUPLED RECEPTOR G7"/>
    <property type="match status" value="1"/>
</dbReference>
<evidence type="ECO:0000313" key="7">
    <source>
        <dbReference type="EMBL" id="PIK40737.1"/>
    </source>
</evidence>
<evidence type="ECO:0000259" key="6">
    <source>
        <dbReference type="PROSITE" id="PS50261"/>
    </source>
</evidence>
<keyword evidence="2 5" id="KW-0812">Transmembrane</keyword>
<feature type="transmembrane region" description="Helical" evidence="5">
    <location>
        <begin position="380"/>
        <end position="406"/>
    </location>
</feature>
<comment type="caution">
    <text evidence="7">The sequence shown here is derived from an EMBL/GenBank/DDBJ whole genome shotgun (WGS) entry which is preliminary data.</text>
</comment>
<evidence type="ECO:0000256" key="4">
    <source>
        <dbReference type="ARBA" id="ARBA00023136"/>
    </source>
</evidence>
<feature type="transmembrane region" description="Helical" evidence="5">
    <location>
        <begin position="576"/>
        <end position="598"/>
    </location>
</feature>
<dbReference type="EMBL" id="MRZV01001089">
    <property type="protein sequence ID" value="PIK40737.1"/>
    <property type="molecule type" value="Genomic_DNA"/>
</dbReference>
<dbReference type="InterPro" id="IPR046338">
    <property type="entry name" value="GAIN_dom_sf"/>
</dbReference>
<gene>
    <name evidence="7" type="ORF">BSL78_22418</name>
</gene>
<dbReference type="SUPFAM" id="SSF81321">
    <property type="entry name" value="Family A G protein-coupled receptor-like"/>
    <property type="match status" value="1"/>
</dbReference>
<dbReference type="AlphaFoldDB" id="A0A2G8JYA5"/>
<dbReference type="Gene3D" id="2.60.220.50">
    <property type="match status" value="1"/>
</dbReference>
<dbReference type="OrthoDB" id="10037534at2759"/>
<keyword evidence="7" id="KW-0675">Receptor</keyword>
<keyword evidence="3 5" id="KW-1133">Transmembrane helix</keyword>
<dbReference type="GO" id="GO:0007166">
    <property type="term" value="P:cell surface receptor signaling pathway"/>
    <property type="evidence" value="ECO:0007669"/>
    <property type="project" value="InterPro"/>
</dbReference>
<feature type="transmembrane region" description="Helical" evidence="5">
    <location>
        <begin position="485"/>
        <end position="507"/>
    </location>
</feature>
<dbReference type="PRINTS" id="PR00249">
    <property type="entry name" value="GPCRSECRETIN"/>
</dbReference>
<dbReference type="InterPro" id="IPR053066">
    <property type="entry name" value="ADGR_G7"/>
</dbReference>
<keyword evidence="8" id="KW-1185">Reference proteome</keyword>
<dbReference type="Proteomes" id="UP000230750">
    <property type="component" value="Unassembled WGS sequence"/>
</dbReference>
<dbReference type="InterPro" id="IPR017981">
    <property type="entry name" value="GPCR_2-like_7TM"/>
</dbReference>
<evidence type="ECO:0000256" key="1">
    <source>
        <dbReference type="ARBA" id="ARBA00004141"/>
    </source>
</evidence>
<evidence type="ECO:0000313" key="8">
    <source>
        <dbReference type="Proteomes" id="UP000230750"/>
    </source>
</evidence>
<dbReference type="GO" id="GO:0004930">
    <property type="term" value="F:G protein-coupled receptor activity"/>
    <property type="evidence" value="ECO:0007669"/>
    <property type="project" value="InterPro"/>
</dbReference>